<dbReference type="Pfam" id="PF10615">
    <property type="entry name" value="DUF2470"/>
    <property type="match status" value="1"/>
</dbReference>
<accession>A0A7J7D5H0</accession>
<dbReference type="Proteomes" id="UP000593562">
    <property type="component" value="Unassembled WGS sequence"/>
</dbReference>
<dbReference type="InParanoid" id="A0A7J7D5H0"/>
<feature type="domain" description="DUF2470" evidence="1">
    <location>
        <begin position="191"/>
        <end position="267"/>
    </location>
</feature>
<organism evidence="2 3">
    <name type="scientific">Tripterygium wilfordii</name>
    <name type="common">Thunder God vine</name>
    <dbReference type="NCBI Taxonomy" id="458696"/>
    <lineage>
        <taxon>Eukaryota</taxon>
        <taxon>Viridiplantae</taxon>
        <taxon>Streptophyta</taxon>
        <taxon>Embryophyta</taxon>
        <taxon>Tracheophyta</taxon>
        <taxon>Spermatophyta</taxon>
        <taxon>Magnoliopsida</taxon>
        <taxon>eudicotyledons</taxon>
        <taxon>Gunneridae</taxon>
        <taxon>Pentapetalae</taxon>
        <taxon>rosids</taxon>
        <taxon>fabids</taxon>
        <taxon>Celastrales</taxon>
        <taxon>Celastraceae</taxon>
        <taxon>Tripterygium</taxon>
    </lineage>
</organism>
<name>A0A7J7D5H0_TRIWF</name>
<keyword evidence="3" id="KW-1185">Reference proteome</keyword>
<dbReference type="PANTHER" id="PTHR13343:SF22">
    <property type="entry name" value="GLUTAMYL-TRNA REDUCTASE-BINDING PROTEIN, CHLOROPLASTIC"/>
    <property type="match status" value="1"/>
</dbReference>
<gene>
    <name evidence="2" type="ORF">HS088_TW10G00609</name>
</gene>
<dbReference type="Gene3D" id="2.30.110.10">
    <property type="entry name" value="Electron Transport, Fmn-binding Protein, Chain A"/>
    <property type="match status" value="1"/>
</dbReference>
<dbReference type="SUPFAM" id="SSF50475">
    <property type="entry name" value="FMN-binding split barrel"/>
    <property type="match status" value="1"/>
</dbReference>
<dbReference type="InterPro" id="IPR019595">
    <property type="entry name" value="DUF2470"/>
</dbReference>
<comment type="caution">
    <text evidence="2">The sequence shown here is derived from an EMBL/GenBank/DDBJ whole genome shotgun (WGS) entry which is preliminary data.</text>
</comment>
<dbReference type="GO" id="GO:0009507">
    <property type="term" value="C:chloroplast"/>
    <property type="evidence" value="ECO:0007669"/>
    <property type="project" value="TreeGrafter"/>
</dbReference>
<dbReference type="InterPro" id="IPR037119">
    <property type="entry name" value="Haem_oxidase_HugZ-like_sf"/>
</dbReference>
<dbReference type="FunCoup" id="A0A7J7D5H0">
    <property type="interactions" value="1576"/>
</dbReference>
<evidence type="ECO:0000313" key="3">
    <source>
        <dbReference type="Proteomes" id="UP000593562"/>
    </source>
</evidence>
<reference evidence="2 3" key="1">
    <citation type="journal article" date="2020" name="Nat. Commun.">
        <title>Genome of Tripterygium wilfordii and identification of cytochrome P450 involved in triptolide biosynthesis.</title>
        <authorList>
            <person name="Tu L."/>
            <person name="Su P."/>
            <person name="Zhang Z."/>
            <person name="Gao L."/>
            <person name="Wang J."/>
            <person name="Hu T."/>
            <person name="Zhou J."/>
            <person name="Zhang Y."/>
            <person name="Zhao Y."/>
            <person name="Liu Y."/>
            <person name="Song Y."/>
            <person name="Tong Y."/>
            <person name="Lu Y."/>
            <person name="Yang J."/>
            <person name="Xu C."/>
            <person name="Jia M."/>
            <person name="Peters R.J."/>
            <person name="Huang L."/>
            <person name="Gao W."/>
        </authorList>
    </citation>
    <scope>NUCLEOTIDE SEQUENCE [LARGE SCALE GENOMIC DNA]</scope>
    <source>
        <strain evidence="3">cv. XIE 37</strain>
        <tissue evidence="2">Leaf</tissue>
    </source>
</reference>
<dbReference type="InterPro" id="IPR012349">
    <property type="entry name" value="Split_barrel_FMN-bd"/>
</dbReference>
<dbReference type="EMBL" id="JAAARO010000010">
    <property type="protein sequence ID" value="KAF5741605.1"/>
    <property type="molecule type" value="Genomic_DNA"/>
</dbReference>
<protein>
    <submittedName>
        <fullName evidence="2">Glutamyl-tRNA reductase-binding protein chloroplastic isoform X1</fullName>
    </submittedName>
</protein>
<evidence type="ECO:0000313" key="2">
    <source>
        <dbReference type="EMBL" id="KAF5741605.1"/>
    </source>
</evidence>
<dbReference type="PANTHER" id="PTHR13343">
    <property type="entry name" value="CREG1 PROTEIN"/>
    <property type="match status" value="1"/>
</dbReference>
<dbReference type="AlphaFoldDB" id="A0A7J7D5H0"/>
<proteinExistence type="predicted"/>
<evidence type="ECO:0000259" key="1">
    <source>
        <dbReference type="Pfam" id="PF10615"/>
    </source>
</evidence>
<sequence>MHLRADSVSLTHFLPPPPPPHRFHFLAPKSCTLRKTSLRCSLSKPLPAEVSRTIMELSSVGTLSTITQDHWPLGVGVRFAVDLEGTPVLCLNQSSSVDSKSSLHVQLEQCGLRRTQCTILGDLGKPDDRMDLKRLHSVWKERFGEDVDEDLIYFIAVKRVLQKEDIMEDGAWVLSSDYRRASPDPLRDFAEKIVNEINAEKMEDVLRFSNIFVDMDFQVSEAKMIWVDRLGFDMRLCFPQKGVFEVRIPFPGEVTDEKGVKSTFNCMSQLAWEREKHYDFPDFEKIKQLKPIAQGVL</sequence>
<dbReference type="Gene3D" id="3.20.180.10">
    <property type="entry name" value="PNP-oxidase-like"/>
    <property type="match status" value="1"/>
</dbReference>
<dbReference type="OrthoDB" id="2138282at2759"/>